<dbReference type="Proteomes" id="UP000266305">
    <property type="component" value="Unassembled WGS sequence"/>
</dbReference>
<evidence type="ECO:0000256" key="3">
    <source>
        <dbReference type="ARBA" id="ARBA00022741"/>
    </source>
</evidence>
<dbReference type="Gene3D" id="3.40.50.300">
    <property type="entry name" value="P-loop containing nucleotide triphosphate hydrolases"/>
    <property type="match status" value="1"/>
</dbReference>
<dbReference type="InterPro" id="IPR003593">
    <property type="entry name" value="AAA+_ATPase"/>
</dbReference>
<dbReference type="GO" id="GO:0015658">
    <property type="term" value="F:branched-chain amino acid transmembrane transporter activity"/>
    <property type="evidence" value="ECO:0007669"/>
    <property type="project" value="TreeGrafter"/>
</dbReference>
<organism evidence="7 8">
    <name type="scientific">Cereibacter sphaeroides</name>
    <name type="common">Rhodobacter sphaeroides</name>
    <dbReference type="NCBI Taxonomy" id="1063"/>
    <lineage>
        <taxon>Bacteria</taxon>
        <taxon>Pseudomonadati</taxon>
        <taxon>Pseudomonadota</taxon>
        <taxon>Alphaproteobacteria</taxon>
        <taxon>Rhodobacterales</taxon>
        <taxon>Paracoccaceae</taxon>
        <taxon>Cereibacter</taxon>
    </lineage>
</organism>
<sequence>MLEVRDLRAGYGRMEVLHGVSVSAVSGRPTVVMGANGVGKTTLCRAITGLIPLRSGAILLDGEDLSRCDPAERVRRGVALVPEGRQVFPEMTVRENLRLGAYVHGEPTAAQFDDVAELFPILAERQGQMAGLLSGGEQQMLALARALMARPRVLLLDEPSQGLAPKAVAQVGQAVTRIASRGVAVLLVEQNLTLAEMIARHAVVLESGAVAAEGPADELLSSGAVEASYLGH</sequence>
<evidence type="ECO:0000256" key="5">
    <source>
        <dbReference type="ARBA" id="ARBA00022970"/>
    </source>
</evidence>
<dbReference type="InterPro" id="IPR027417">
    <property type="entry name" value="P-loop_NTPase"/>
</dbReference>
<evidence type="ECO:0000256" key="2">
    <source>
        <dbReference type="ARBA" id="ARBA00022448"/>
    </source>
</evidence>
<comment type="similarity">
    <text evidence="1">Belongs to the ABC transporter superfamily.</text>
</comment>
<evidence type="ECO:0000313" key="8">
    <source>
        <dbReference type="Proteomes" id="UP000266305"/>
    </source>
</evidence>
<dbReference type="GO" id="GO:0005524">
    <property type="term" value="F:ATP binding"/>
    <property type="evidence" value="ECO:0007669"/>
    <property type="project" value="UniProtKB-KW"/>
</dbReference>
<feature type="domain" description="ABC transporter" evidence="6">
    <location>
        <begin position="2"/>
        <end position="232"/>
    </location>
</feature>
<dbReference type="AlphaFoldDB" id="A0AAX1UFN7"/>
<keyword evidence="4 7" id="KW-0067">ATP-binding</keyword>
<dbReference type="Pfam" id="PF00005">
    <property type="entry name" value="ABC_tran"/>
    <property type="match status" value="1"/>
</dbReference>
<comment type="caution">
    <text evidence="7">The sequence shown here is derived from an EMBL/GenBank/DDBJ whole genome shotgun (WGS) entry which is preliminary data.</text>
</comment>
<protein>
    <submittedName>
        <fullName evidence="7">ABC transporter ATP-binding protein</fullName>
    </submittedName>
</protein>
<dbReference type="RefSeq" id="WP_015923142.1">
    <property type="nucleotide sequence ID" value="NZ_QWGP01000036.1"/>
</dbReference>
<reference evidence="7 8" key="1">
    <citation type="submission" date="2018-08" db="EMBL/GenBank/DDBJ databases">
        <title>Draft genome sequence of Rhodobacter sphaeroides FY.</title>
        <authorList>
            <person name="Rayyan A."/>
            <person name="Meyer T.E."/>
            <person name="Kyndt J.A."/>
        </authorList>
    </citation>
    <scope>NUCLEOTIDE SEQUENCE [LARGE SCALE GENOMIC DNA]</scope>
    <source>
        <strain evidence="7 8">FY</strain>
    </source>
</reference>
<proteinExistence type="inferred from homology"/>
<dbReference type="PROSITE" id="PS00211">
    <property type="entry name" value="ABC_TRANSPORTER_1"/>
    <property type="match status" value="1"/>
</dbReference>
<dbReference type="EMBL" id="QWGP01000036">
    <property type="protein sequence ID" value="RHZ91257.1"/>
    <property type="molecule type" value="Genomic_DNA"/>
</dbReference>
<dbReference type="SMART" id="SM00382">
    <property type="entry name" value="AAA"/>
    <property type="match status" value="1"/>
</dbReference>
<dbReference type="GO" id="GO:0016887">
    <property type="term" value="F:ATP hydrolysis activity"/>
    <property type="evidence" value="ECO:0007669"/>
    <property type="project" value="InterPro"/>
</dbReference>
<keyword evidence="3" id="KW-0547">Nucleotide-binding</keyword>
<dbReference type="SUPFAM" id="SSF52540">
    <property type="entry name" value="P-loop containing nucleoside triphosphate hydrolases"/>
    <property type="match status" value="1"/>
</dbReference>
<dbReference type="InterPro" id="IPR003439">
    <property type="entry name" value="ABC_transporter-like_ATP-bd"/>
</dbReference>
<dbReference type="GeneID" id="67449456"/>
<evidence type="ECO:0000313" key="7">
    <source>
        <dbReference type="EMBL" id="RHZ91257.1"/>
    </source>
</evidence>
<keyword evidence="2" id="KW-0813">Transport</keyword>
<dbReference type="InterPro" id="IPR017871">
    <property type="entry name" value="ABC_transporter-like_CS"/>
</dbReference>
<dbReference type="CDD" id="cd03224">
    <property type="entry name" value="ABC_TM1139_LivF_branched"/>
    <property type="match status" value="1"/>
</dbReference>
<dbReference type="PROSITE" id="PS50893">
    <property type="entry name" value="ABC_TRANSPORTER_2"/>
    <property type="match status" value="1"/>
</dbReference>
<dbReference type="GO" id="GO:0015807">
    <property type="term" value="P:L-amino acid transport"/>
    <property type="evidence" value="ECO:0007669"/>
    <property type="project" value="TreeGrafter"/>
</dbReference>
<accession>A0AAX1UFN7</accession>
<evidence type="ECO:0000259" key="6">
    <source>
        <dbReference type="PROSITE" id="PS50893"/>
    </source>
</evidence>
<dbReference type="InterPro" id="IPR052156">
    <property type="entry name" value="BCAA_Transport_ATP-bd_LivF"/>
</dbReference>
<gene>
    <name evidence="7" type="ORF">D1114_20565</name>
</gene>
<name>A0AAX1UFN7_CERSP</name>
<dbReference type="PANTHER" id="PTHR43820:SF4">
    <property type="entry name" value="HIGH-AFFINITY BRANCHED-CHAIN AMINO ACID TRANSPORT ATP-BINDING PROTEIN LIVF"/>
    <property type="match status" value="1"/>
</dbReference>
<evidence type="ECO:0000256" key="4">
    <source>
        <dbReference type="ARBA" id="ARBA00022840"/>
    </source>
</evidence>
<keyword evidence="5" id="KW-0029">Amino-acid transport</keyword>
<evidence type="ECO:0000256" key="1">
    <source>
        <dbReference type="ARBA" id="ARBA00005417"/>
    </source>
</evidence>
<dbReference type="PANTHER" id="PTHR43820">
    <property type="entry name" value="HIGH-AFFINITY BRANCHED-CHAIN AMINO ACID TRANSPORT ATP-BINDING PROTEIN LIVF"/>
    <property type="match status" value="1"/>
</dbReference>